<evidence type="ECO:0000259" key="6">
    <source>
        <dbReference type="Pfam" id="PF01048"/>
    </source>
</evidence>
<dbReference type="EC" id="3.2.2.9" evidence="2"/>
<dbReference type="PANTHER" id="PTHR46832:SF1">
    <property type="entry name" value="5'-METHYLTHIOADENOSINE_S-ADENOSYLHOMOCYSTEINE NUCLEOSIDASE"/>
    <property type="match status" value="1"/>
</dbReference>
<dbReference type="OrthoDB" id="9998080at2759"/>
<dbReference type="GO" id="GO:0008782">
    <property type="term" value="F:adenosylhomocysteine nucleosidase activity"/>
    <property type="evidence" value="ECO:0007669"/>
    <property type="project" value="UniProtKB-EC"/>
</dbReference>
<dbReference type="GO" id="GO:0019509">
    <property type="term" value="P:L-methionine salvage from methylthioadenosine"/>
    <property type="evidence" value="ECO:0007669"/>
    <property type="project" value="UniProtKB-UniPathway"/>
</dbReference>
<sequence>MWSQVESIDAVESGSNWKLVDNNKMISSSQQEKPRFYDARDIIVILGAVPQEITVLTDALDQSEKKQLWGIPYWQGKLHGKSVVIAITGIGKTFTGMTSTLFIKEFQPRLVLMTGTGARINQQLRAGDVIVATHTYEHDYGSLTSDKDMVYRPMNSPDEGKEVANEFKPSATMLALAQKAIDNYHPQTIIVDESTSYKNNIRFGIVASSDLFGIPQARINLLRNHFKVDIMEMESAPLGHVCQTFGVPYLIVRSGSNIAQEAPNNDYLRLSPIAAREAAKFLFHLITFLD</sequence>
<evidence type="ECO:0000256" key="2">
    <source>
        <dbReference type="ARBA" id="ARBA00011974"/>
    </source>
</evidence>
<dbReference type="GO" id="GO:0005829">
    <property type="term" value="C:cytosol"/>
    <property type="evidence" value="ECO:0007669"/>
    <property type="project" value="TreeGrafter"/>
</dbReference>
<keyword evidence="4" id="KW-0378">Hydrolase</keyword>
<dbReference type="InterPro" id="IPR010049">
    <property type="entry name" value="MTA_SAH_Nsdase"/>
</dbReference>
<dbReference type="Proteomes" id="UP000663829">
    <property type="component" value="Unassembled WGS sequence"/>
</dbReference>
<keyword evidence="5" id="KW-0486">Methionine biosynthesis</keyword>
<dbReference type="GO" id="GO:0009164">
    <property type="term" value="P:nucleoside catabolic process"/>
    <property type="evidence" value="ECO:0007669"/>
    <property type="project" value="InterPro"/>
</dbReference>
<comment type="pathway">
    <text evidence="1">Amino-acid biosynthesis; L-methionine biosynthesis via salvage pathway; S-methyl-5-thio-alpha-D-ribose 1-phosphate from S-methyl-5'-thioadenosine (hydrolase route): step 1/2.</text>
</comment>
<dbReference type="AlphaFoldDB" id="A0A814HGS5"/>
<dbReference type="Proteomes" id="UP000681722">
    <property type="component" value="Unassembled WGS sequence"/>
</dbReference>
<reference evidence="7" key="1">
    <citation type="submission" date="2021-02" db="EMBL/GenBank/DDBJ databases">
        <authorList>
            <person name="Nowell W R."/>
        </authorList>
    </citation>
    <scope>NUCLEOTIDE SEQUENCE</scope>
</reference>
<dbReference type="NCBIfam" id="TIGR01704">
    <property type="entry name" value="MTA_SAH-Nsdase"/>
    <property type="match status" value="1"/>
</dbReference>
<evidence type="ECO:0000313" key="8">
    <source>
        <dbReference type="EMBL" id="CAF3781183.1"/>
    </source>
</evidence>
<dbReference type="PANTHER" id="PTHR46832">
    <property type="entry name" value="5'-METHYLTHIOADENOSINE/S-ADENOSYLHOMOCYSTEINE NUCLEOSIDASE"/>
    <property type="match status" value="1"/>
</dbReference>
<name>A0A814HGS5_9BILA</name>
<dbReference type="GO" id="GO:0019284">
    <property type="term" value="P:L-methionine salvage from S-adenosylmethionine"/>
    <property type="evidence" value="ECO:0007669"/>
    <property type="project" value="TreeGrafter"/>
</dbReference>
<dbReference type="InterPro" id="IPR000845">
    <property type="entry name" value="Nucleoside_phosphorylase_d"/>
</dbReference>
<comment type="caution">
    <text evidence="7">The sequence shown here is derived from an EMBL/GenBank/DDBJ whole genome shotgun (WGS) entry which is preliminary data.</text>
</comment>
<keyword evidence="9" id="KW-1185">Reference proteome</keyword>
<dbReference type="InterPro" id="IPR035994">
    <property type="entry name" value="Nucleoside_phosphorylase_sf"/>
</dbReference>
<dbReference type="Gene3D" id="3.40.50.1580">
    <property type="entry name" value="Nucleoside phosphorylase domain"/>
    <property type="match status" value="1"/>
</dbReference>
<feature type="domain" description="Nucleoside phosphorylase" evidence="6">
    <location>
        <begin position="43"/>
        <end position="286"/>
    </location>
</feature>
<proteinExistence type="predicted"/>
<keyword evidence="3" id="KW-0028">Amino-acid biosynthesis</keyword>
<dbReference type="SUPFAM" id="SSF53167">
    <property type="entry name" value="Purine and uridine phosphorylases"/>
    <property type="match status" value="1"/>
</dbReference>
<organism evidence="7 9">
    <name type="scientific">Didymodactylos carnosus</name>
    <dbReference type="NCBI Taxonomy" id="1234261"/>
    <lineage>
        <taxon>Eukaryota</taxon>
        <taxon>Metazoa</taxon>
        <taxon>Spiralia</taxon>
        <taxon>Gnathifera</taxon>
        <taxon>Rotifera</taxon>
        <taxon>Eurotatoria</taxon>
        <taxon>Bdelloidea</taxon>
        <taxon>Philodinida</taxon>
        <taxon>Philodinidae</taxon>
        <taxon>Didymodactylos</taxon>
    </lineage>
</organism>
<accession>A0A814HGS5</accession>
<dbReference type="UniPathway" id="UPA00904">
    <property type="reaction ID" value="UER00871"/>
</dbReference>
<evidence type="ECO:0000313" key="9">
    <source>
        <dbReference type="Proteomes" id="UP000663829"/>
    </source>
</evidence>
<evidence type="ECO:0000256" key="5">
    <source>
        <dbReference type="ARBA" id="ARBA00023167"/>
    </source>
</evidence>
<dbReference type="GO" id="GO:0008930">
    <property type="term" value="F:methylthioadenosine nucleosidase activity"/>
    <property type="evidence" value="ECO:0007669"/>
    <property type="project" value="InterPro"/>
</dbReference>
<gene>
    <name evidence="7" type="ORF">GPM918_LOCUS14208</name>
    <name evidence="8" type="ORF">SRO942_LOCUS14211</name>
</gene>
<evidence type="ECO:0000256" key="4">
    <source>
        <dbReference type="ARBA" id="ARBA00022801"/>
    </source>
</evidence>
<protein>
    <recommendedName>
        <fullName evidence="2">adenosylhomocysteine nucleosidase</fullName>
        <ecNumber evidence="2">3.2.2.9</ecNumber>
    </recommendedName>
</protein>
<evidence type="ECO:0000256" key="3">
    <source>
        <dbReference type="ARBA" id="ARBA00022605"/>
    </source>
</evidence>
<dbReference type="CDD" id="cd09008">
    <property type="entry name" value="MTAN"/>
    <property type="match status" value="1"/>
</dbReference>
<dbReference type="EMBL" id="CAJOBC010003387">
    <property type="protein sequence ID" value="CAF3781183.1"/>
    <property type="molecule type" value="Genomic_DNA"/>
</dbReference>
<dbReference type="EMBL" id="CAJNOQ010003386">
    <property type="protein sequence ID" value="CAF1009858.1"/>
    <property type="molecule type" value="Genomic_DNA"/>
</dbReference>
<evidence type="ECO:0000256" key="1">
    <source>
        <dbReference type="ARBA" id="ARBA00004945"/>
    </source>
</evidence>
<evidence type="ECO:0000313" key="7">
    <source>
        <dbReference type="EMBL" id="CAF1009858.1"/>
    </source>
</evidence>
<dbReference type="Pfam" id="PF01048">
    <property type="entry name" value="PNP_UDP_1"/>
    <property type="match status" value="1"/>
</dbReference>